<feature type="domain" description="Putative DnaT-like" evidence="1">
    <location>
        <begin position="6"/>
        <end position="157"/>
    </location>
</feature>
<evidence type="ECO:0000313" key="2">
    <source>
        <dbReference type="EMBL" id="PHM22231.1"/>
    </source>
</evidence>
<evidence type="ECO:0000259" key="1">
    <source>
        <dbReference type="Pfam" id="PF20557"/>
    </source>
</evidence>
<evidence type="ECO:0000313" key="5">
    <source>
        <dbReference type="Proteomes" id="UP000283568"/>
    </source>
</evidence>
<gene>
    <name evidence="3" type="ORF">BDE27_2453</name>
    <name evidence="2" type="ORF">Xehl_03835</name>
</gene>
<dbReference type="Proteomes" id="UP000225605">
    <property type="component" value="Unassembled WGS sequence"/>
</dbReference>
<accession>A0A2D0IKL6</accession>
<reference evidence="2 4" key="1">
    <citation type="journal article" date="2017" name="Nat. Microbiol.">
        <title>Natural product diversity associated with the nematode symbionts Photorhabdus and Xenorhabdus.</title>
        <authorList>
            <person name="Tobias N.J."/>
            <person name="Wolff H."/>
            <person name="Djahanschiri B."/>
            <person name="Grundmann F."/>
            <person name="Kronenwerth M."/>
            <person name="Shi Y.M."/>
            <person name="Simonyi S."/>
            <person name="Grun P."/>
            <person name="Shapiro-Ilan D."/>
            <person name="Pidot S.J."/>
            <person name="Stinear T.P."/>
            <person name="Ebersberger I."/>
            <person name="Bode H.B."/>
        </authorList>
    </citation>
    <scope>NUCLEOTIDE SEQUENCE [LARGE SCALE GENOMIC DNA]</scope>
    <source>
        <strain evidence="2 4">DSM 16337</strain>
    </source>
</reference>
<name>A0A2D0IKL6_9GAMM</name>
<proteinExistence type="predicted"/>
<keyword evidence="5" id="KW-1185">Reference proteome</keyword>
<dbReference type="AlphaFoldDB" id="A0A2D0IKL6"/>
<protein>
    <recommendedName>
        <fullName evidence="1">Putative DnaT-like domain-containing protein</fullName>
    </recommendedName>
</protein>
<dbReference type="Pfam" id="PF20557">
    <property type="entry name" value="DnaT_2"/>
    <property type="match status" value="1"/>
</dbReference>
<sequence length="157" mass="17227">MIDSDKNSPTFNSYASVEDLRRFATQRGYSLPDGDLSSLLFQAMDYLSTKQWKGRRANADQPLAFPRKGIYIDGESVSDDVIPKPIIQVQCRLAIDSLEYDLTPTVGGEVLSEAVSGAVAVTYTEGTNSGKPNISWFNSMLHDFLSGSGTTFKVFRG</sequence>
<evidence type="ECO:0000313" key="4">
    <source>
        <dbReference type="Proteomes" id="UP000225605"/>
    </source>
</evidence>
<dbReference type="Proteomes" id="UP000283568">
    <property type="component" value="Unassembled WGS sequence"/>
</dbReference>
<dbReference type="RefSeq" id="WP_099133976.1">
    <property type="nucleotide sequence ID" value="NZ_CAWNOJ010000046.1"/>
</dbReference>
<comment type="caution">
    <text evidence="2">The sequence shown here is derived from an EMBL/GenBank/DDBJ whole genome shotgun (WGS) entry which is preliminary data.</text>
</comment>
<dbReference type="InterPro" id="IPR046787">
    <property type="entry name" value="DnaT_2"/>
</dbReference>
<dbReference type="EMBL" id="RAQI01000003">
    <property type="protein sequence ID" value="RKE90575.1"/>
    <property type="molecule type" value="Genomic_DNA"/>
</dbReference>
<dbReference type="EMBL" id="NIBT01000033">
    <property type="protein sequence ID" value="PHM22231.1"/>
    <property type="molecule type" value="Genomic_DNA"/>
</dbReference>
<dbReference type="OrthoDB" id="6507212at2"/>
<evidence type="ECO:0000313" key="3">
    <source>
        <dbReference type="EMBL" id="RKE90575.1"/>
    </source>
</evidence>
<reference evidence="3 5" key="2">
    <citation type="submission" date="2018-09" db="EMBL/GenBank/DDBJ databases">
        <title>Genomic Encyclopedia of Archaeal and Bacterial Type Strains, Phase II (KMG-II): from individual species to whole genera.</title>
        <authorList>
            <person name="Goeker M."/>
        </authorList>
    </citation>
    <scope>NUCLEOTIDE SEQUENCE [LARGE SCALE GENOMIC DNA]</scope>
    <source>
        <strain evidence="3 5">DSM 16337</strain>
    </source>
</reference>
<organism evidence="2 4">
    <name type="scientific">Xenorhabdus ehlersii</name>
    <dbReference type="NCBI Taxonomy" id="290111"/>
    <lineage>
        <taxon>Bacteria</taxon>
        <taxon>Pseudomonadati</taxon>
        <taxon>Pseudomonadota</taxon>
        <taxon>Gammaproteobacteria</taxon>
        <taxon>Enterobacterales</taxon>
        <taxon>Morganellaceae</taxon>
        <taxon>Xenorhabdus</taxon>
    </lineage>
</organism>